<proteinExistence type="predicted"/>
<feature type="compositionally biased region" description="Polar residues" evidence="1">
    <location>
        <begin position="178"/>
        <end position="202"/>
    </location>
</feature>
<evidence type="ECO:0000256" key="1">
    <source>
        <dbReference type="SAM" id="MobiDB-lite"/>
    </source>
</evidence>
<dbReference type="Proteomes" id="UP000623129">
    <property type="component" value="Unassembled WGS sequence"/>
</dbReference>
<evidence type="ECO:0000313" key="2">
    <source>
        <dbReference type="EMBL" id="KAF3320282.1"/>
    </source>
</evidence>
<keyword evidence="3" id="KW-1185">Reference proteome</keyword>
<feature type="region of interest" description="Disordered" evidence="1">
    <location>
        <begin position="131"/>
        <end position="202"/>
    </location>
</feature>
<reference evidence="2" key="1">
    <citation type="submission" date="2020-01" db="EMBL/GenBank/DDBJ databases">
        <title>Genome sequence of Kobresia littledalei, the first chromosome-level genome in the family Cyperaceae.</title>
        <authorList>
            <person name="Qu G."/>
        </authorList>
    </citation>
    <scope>NUCLEOTIDE SEQUENCE</scope>
    <source>
        <strain evidence="2">C.B.Clarke</strain>
        <tissue evidence="2">Leaf</tissue>
    </source>
</reference>
<name>A0A833QKW7_9POAL</name>
<comment type="caution">
    <text evidence="2">The sequence shown here is derived from an EMBL/GenBank/DDBJ whole genome shotgun (WGS) entry which is preliminary data.</text>
</comment>
<dbReference type="EMBL" id="SWLB01000072">
    <property type="protein sequence ID" value="KAF3320282.1"/>
    <property type="molecule type" value="Genomic_DNA"/>
</dbReference>
<feature type="compositionally biased region" description="Basic residues" evidence="1">
    <location>
        <begin position="31"/>
        <end position="43"/>
    </location>
</feature>
<gene>
    <name evidence="2" type="ORF">FCM35_KLT22094</name>
</gene>
<sequence length="413" mass="44538">MLLVRGSNKAPCRYGARGDVRSSPPLAAPGHARRPHTWAHRTSRFGGPMSASFCPEATERGWASNAREAGVPSGGSLGRNLRSKTRWFTGFCNSHHVSHFATFFIDARAEISVAESHTFFPSASATGAATERLAGASARSRVPWRHPAPYSGQRPTRPEGEREEAGGGRGGGERLPGSNLSRVQRSCFSRGNGNDPSAGSPTETLLRLLLPLNDKKGQQISPRDDFATRDRVEPHRQPITRIPTTTHSVTGGTVKRQPHVRLAAPKVQGARHAEQVQNNSYDATVLDTLHQRPQHRRPSQNDLETTDVQTPRSIPFLPGVSALDAPLHRVSPRFARGVSTLRRPASVFCGGVSTLRRPAQTRLCGASPRLDAPLNPLLRGASPRLDAPLACFAGASPRLDAPLKHGCAGRLHA</sequence>
<organism evidence="2 3">
    <name type="scientific">Carex littledalei</name>
    <dbReference type="NCBI Taxonomy" id="544730"/>
    <lineage>
        <taxon>Eukaryota</taxon>
        <taxon>Viridiplantae</taxon>
        <taxon>Streptophyta</taxon>
        <taxon>Embryophyta</taxon>
        <taxon>Tracheophyta</taxon>
        <taxon>Spermatophyta</taxon>
        <taxon>Magnoliopsida</taxon>
        <taxon>Liliopsida</taxon>
        <taxon>Poales</taxon>
        <taxon>Cyperaceae</taxon>
        <taxon>Cyperoideae</taxon>
        <taxon>Cariceae</taxon>
        <taxon>Carex</taxon>
        <taxon>Carex subgen. Euthyceras</taxon>
    </lineage>
</organism>
<evidence type="ECO:0000313" key="3">
    <source>
        <dbReference type="Proteomes" id="UP000623129"/>
    </source>
</evidence>
<feature type="compositionally biased region" description="Basic and acidic residues" evidence="1">
    <location>
        <begin position="156"/>
        <end position="166"/>
    </location>
</feature>
<protein>
    <submittedName>
        <fullName evidence="2">Uncharacterized protein</fullName>
    </submittedName>
</protein>
<accession>A0A833QKW7</accession>
<dbReference type="AlphaFoldDB" id="A0A833QKW7"/>
<feature type="region of interest" description="Disordered" evidence="1">
    <location>
        <begin position="15"/>
        <end position="44"/>
    </location>
</feature>